<feature type="region of interest" description="Disordered" evidence="13">
    <location>
        <begin position="202"/>
        <end position="223"/>
    </location>
</feature>
<feature type="region of interest" description="Disordered" evidence="13">
    <location>
        <begin position="542"/>
        <end position="594"/>
    </location>
</feature>
<dbReference type="GO" id="GO:0031519">
    <property type="term" value="C:PcG protein complex"/>
    <property type="evidence" value="ECO:0007669"/>
    <property type="project" value="TreeGrafter"/>
</dbReference>
<dbReference type="Proteomes" id="UP000053257">
    <property type="component" value="Unassembled WGS sequence"/>
</dbReference>
<keyword evidence="9" id="KW-0238">DNA-binding</keyword>
<dbReference type="GO" id="GO:0005667">
    <property type="term" value="C:transcription regulator complex"/>
    <property type="evidence" value="ECO:0007669"/>
    <property type="project" value="TreeGrafter"/>
</dbReference>
<feature type="compositionally biased region" description="Basic and acidic residues" evidence="13">
    <location>
        <begin position="246"/>
        <end position="265"/>
    </location>
</feature>
<keyword evidence="4" id="KW-0479">Metal-binding</keyword>
<name>A0A0C3SD94_PHLG1</name>
<keyword evidence="7" id="KW-0862">Zinc</keyword>
<feature type="compositionally biased region" description="Basic and acidic residues" evidence="13">
    <location>
        <begin position="565"/>
        <end position="575"/>
    </location>
</feature>
<dbReference type="PANTHER" id="PTHR14003:SF19">
    <property type="entry name" value="YY2 TRANSCRIPTION FACTOR"/>
    <property type="match status" value="1"/>
</dbReference>
<evidence type="ECO:0000256" key="7">
    <source>
        <dbReference type="ARBA" id="ARBA00022833"/>
    </source>
</evidence>
<dbReference type="InterPro" id="IPR036236">
    <property type="entry name" value="Znf_C2H2_sf"/>
</dbReference>
<dbReference type="InterPro" id="IPR013087">
    <property type="entry name" value="Znf_C2H2_type"/>
</dbReference>
<dbReference type="GO" id="GO:0000785">
    <property type="term" value="C:chromatin"/>
    <property type="evidence" value="ECO:0007669"/>
    <property type="project" value="TreeGrafter"/>
</dbReference>
<evidence type="ECO:0000256" key="4">
    <source>
        <dbReference type="ARBA" id="ARBA00022723"/>
    </source>
</evidence>
<feature type="domain" description="C2H2-type" evidence="14">
    <location>
        <begin position="365"/>
        <end position="394"/>
    </location>
</feature>
<feature type="compositionally biased region" description="Acidic residues" evidence="13">
    <location>
        <begin position="578"/>
        <end position="588"/>
    </location>
</feature>
<dbReference type="FunFam" id="3.30.160.60:FF:002110">
    <property type="entry name" value="Zinc finger protein 1053"/>
    <property type="match status" value="1"/>
</dbReference>
<comment type="subcellular location">
    <subcellularLocation>
        <location evidence="2">Nucleus</location>
    </subcellularLocation>
</comment>
<evidence type="ECO:0000259" key="14">
    <source>
        <dbReference type="PROSITE" id="PS50157"/>
    </source>
</evidence>
<evidence type="ECO:0000256" key="8">
    <source>
        <dbReference type="ARBA" id="ARBA00023015"/>
    </source>
</evidence>
<comment type="function">
    <text evidence="1">May be involved in transcriptional regulation.</text>
</comment>
<dbReference type="EMBL" id="KN840465">
    <property type="protein sequence ID" value="KIP09485.1"/>
    <property type="molecule type" value="Genomic_DNA"/>
</dbReference>
<dbReference type="FunFam" id="3.30.160.60:FF:002343">
    <property type="entry name" value="Zinc finger protein 33A"/>
    <property type="match status" value="1"/>
</dbReference>
<keyword evidence="11" id="KW-0539">Nucleus</keyword>
<evidence type="ECO:0000313" key="16">
    <source>
        <dbReference type="Proteomes" id="UP000053257"/>
    </source>
</evidence>
<proteinExistence type="inferred from homology"/>
<dbReference type="Gene3D" id="3.30.160.60">
    <property type="entry name" value="Classic Zinc Finger"/>
    <property type="match status" value="4"/>
</dbReference>
<evidence type="ECO:0000256" key="5">
    <source>
        <dbReference type="ARBA" id="ARBA00022737"/>
    </source>
</evidence>
<feature type="domain" description="C2H2-type" evidence="14">
    <location>
        <begin position="337"/>
        <end position="364"/>
    </location>
</feature>
<evidence type="ECO:0000256" key="12">
    <source>
        <dbReference type="PROSITE-ProRule" id="PRU00042"/>
    </source>
</evidence>
<dbReference type="GO" id="GO:0008270">
    <property type="term" value="F:zinc ion binding"/>
    <property type="evidence" value="ECO:0007669"/>
    <property type="project" value="UniProtKB-KW"/>
</dbReference>
<feature type="compositionally biased region" description="Basic and acidic residues" evidence="13">
    <location>
        <begin position="315"/>
        <end position="327"/>
    </location>
</feature>
<dbReference type="PROSITE" id="PS50157">
    <property type="entry name" value="ZINC_FINGER_C2H2_2"/>
    <property type="match status" value="4"/>
</dbReference>
<dbReference type="GO" id="GO:0000981">
    <property type="term" value="F:DNA-binding transcription factor activity, RNA polymerase II-specific"/>
    <property type="evidence" value="ECO:0007669"/>
    <property type="project" value="TreeGrafter"/>
</dbReference>
<keyword evidence="5" id="KW-0677">Repeat</keyword>
<keyword evidence="10" id="KW-0804">Transcription</keyword>
<keyword evidence="6 12" id="KW-0863">Zinc-finger</keyword>
<dbReference type="PROSITE" id="PS00028">
    <property type="entry name" value="ZINC_FINGER_C2H2_1"/>
    <property type="match status" value="4"/>
</dbReference>
<evidence type="ECO:0000313" key="15">
    <source>
        <dbReference type="EMBL" id="KIP09485.1"/>
    </source>
</evidence>
<keyword evidence="16" id="KW-1185">Reference proteome</keyword>
<feature type="region of interest" description="Disordered" evidence="13">
    <location>
        <begin position="134"/>
        <end position="189"/>
    </location>
</feature>
<reference evidence="15 16" key="1">
    <citation type="journal article" date="2014" name="PLoS Genet.">
        <title>Analysis of the Phlebiopsis gigantea genome, transcriptome and secretome provides insight into its pioneer colonization strategies of wood.</title>
        <authorList>
            <person name="Hori C."/>
            <person name="Ishida T."/>
            <person name="Igarashi K."/>
            <person name="Samejima M."/>
            <person name="Suzuki H."/>
            <person name="Master E."/>
            <person name="Ferreira P."/>
            <person name="Ruiz-Duenas F.J."/>
            <person name="Held B."/>
            <person name="Canessa P."/>
            <person name="Larrondo L.F."/>
            <person name="Schmoll M."/>
            <person name="Druzhinina I.S."/>
            <person name="Kubicek C.P."/>
            <person name="Gaskell J.A."/>
            <person name="Kersten P."/>
            <person name="St John F."/>
            <person name="Glasner J."/>
            <person name="Sabat G."/>
            <person name="Splinter BonDurant S."/>
            <person name="Syed K."/>
            <person name="Yadav J."/>
            <person name="Mgbeahuruike A.C."/>
            <person name="Kovalchuk A."/>
            <person name="Asiegbu F.O."/>
            <person name="Lackner G."/>
            <person name="Hoffmeister D."/>
            <person name="Rencoret J."/>
            <person name="Gutierrez A."/>
            <person name="Sun H."/>
            <person name="Lindquist E."/>
            <person name="Barry K."/>
            <person name="Riley R."/>
            <person name="Grigoriev I.V."/>
            <person name="Henrissat B."/>
            <person name="Kues U."/>
            <person name="Berka R.M."/>
            <person name="Martinez A.T."/>
            <person name="Covert S.F."/>
            <person name="Blanchette R.A."/>
            <person name="Cullen D."/>
        </authorList>
    </citation>
    <scope>NUCLEOTIDE SEQUENCE [LARGE SCALE GENOMIC DNA]</scope>
    <source>
        <strain evidence="15 16">11061_1 CR5-6</strain>
    </source>
</reference>
<organism evidence="15 16">
    <name type="scientific">Phlebiopsis gigantea (strain 11061_1 CR5-6)</name>
    <name type="common">White-rot fungus</name>
    <name type="synonym">Peniophora gigantea</name>
    <dbReference type="NCBI Taxonomy" id="745531"/>
    <lineage>
        <taxon>Eukaryota</taxon>
        <taxon>Fungi</taxon>
        <taxon>Dikarya</taxon>
        <taxon>Basidiomycota</taxon>
        <taxon>Agaricomycotina</taxon>
        <taxon>Agaricomycetes</taxon>
        <taxon>Polyporales</taxon>
        <taxon>Phanerochaetaceae</taxon>
        <taxon>Phlebiopsis</taxon>
    </lineage>
</organism>
<feature type="domain" description="C2H2-type" evidence="14">
    <location>
        <begin position="395"/>
        <end position="424"/>
    </location>
</feature>
<dbReference type="OrthoDB" id="654211at2759"/>
<feature type="compositionally biased region" description="Low complexity" evidence="13">
    <location>
        <begin position="284"/>
        <end position="301"/>
    </location>
</feature>
<dbReference type="Pfam" id="PF00096">
    <property type="entry name" value="zf-C2H2"/>
    <property type="match status" value="4"/>
</dbReference>
<evidence type="ECO:0000256" key="1">
    <source>
        <dbReference type="ARBA" id="ARBA00003767"/>
    </source>
</evidence>
<evidence type="ECO:0000256" key="6">
    <source>
        <dbReference type="ARBA" id="ARBA00022771"/>
    </source>
</evidence>
<protein>
    <recommendedName>
        <fullName evidence="14">C2H2-type domain-containing protein</fullName>
    </recommendedName>
</protein>
<accession>A0A0C3SD94</accession>
<evidence type="ECO:0000256" key="3">
    <source>
        <dbReference type="ARBA" id="ARBA00006991"/>
    </source>
</evidence>
<dbReference type="PANTHER" id="PTHR14003">
    <property type="entry name" value="TRANSCRIPTIONAL REPRESSOR PROTEIN YY"/>
    <property type="match status" value="1"/>
</dbReference>
<evidence type="ECO:0000256" key="11">
    <source>
        <dbReference type="ARBA" id="ARBA00023242"/>
    </source>
</evidence>
<sequence>MINEDQGPALDLSDVVHDEPLASSENVLDDIPIDPVLLELHEHTHERHISPHIGGSPSPPYDLEREIASLLQQNALDASTALLHAAQQQKEADAVKRQQAPLREDHMRSLTSSPTEDGVALNLTNLAALLEAAHSSGQPSKELQPDFAQRQRESGGAQGLSGTRAAPAFHSLNADPLGDHSNQAPLTGKFSGMTMSELLYSHDSQTGNDQGSDRSPVHSGPLSVVASPTIDEITDIGDILHDLSDFEHHSSDHGELSDPTLERPHSSPPLQRTILAPYYTIPASQDSPQDPQSPSDYPQSPTFASTSFGTGMFDDTERGKGKKLQDKAIQDAAPREHTCENCGKIFTRRSDLARHMRIHTGERPFPCHEPGCGKSFIQRSALLVHQRVHSGEKPHVCEYPGCQKNFSDSSSLARHRRTHTGKRPYKCEDPACDKTFTRRTSLTAHMKTHDPGWEPDPNIFKAKKAKLDPSDTGESLAESVRVVSALLNPHRDGDTSSTLSLSPPSDSALEPGVISSISAEIAAALAQAQVRALAEDVEDDEYESGSDIGHMEAIGPRTSGIRGEVAGKDAERESELLPVDEEEEEDEFPIPLRTRKGKEPVGVVGLKRKR</sequence>
<gene>
    <name evidence="15" type="ORF">PHLGIDRAFT_316055</name>
</gene>
<evidence type="ECO:0000256" key="13">
    <source>
        <dbReference type="SAM" id="MobiDB-lite"/>
    </source>
</evidence>
<dbReference type="STRING" id="745531.A0A0C3SD94"/>
<feature type="domain" description="C2H2-type" evidence="14">
    <location>
        <begin position="425"/>
        <end position="449"/>
    </location>
</feature>
<evidence type="ECO:0000256" key="10">
    <source>
        <dbReference type="ARBA" id="ARBA00023163"/>
    </source>
</evidence>
<comment type="similarity">
    <text evidence="3">Belongs to the krueppel C2H2-type zinc-finger protein family.</text>
</comment>
<dbReference type="HOGENOM" id="CLU_030423_0_0_1"/>
<evidence type="ECO:0000256" key="9">
    <source>
        <dbReference type="ARBA" id="ARBA00023125"/>
    </source>
</evidence>
<dbReference type="GO" id="GO:0000978">
    <property type="term" value="F:RNA polymerase II cis-regulatory region sequence-specific DNA binding"/>
    <property type="evidence" value="ECO:0007669"/>
    <property type="project" value="TreeGrafter"/>
</dbReference>
<evidence type="ECO:0000256" key="2">
    <source>
        <dbReference type="ARBA" id="ARBA00004123"/>
    </source>
</evidence>
<dbReference type="SMART" id="SM00355">
    <property type="entry name" value="ZnF_C2H2"/>
    <property type="match status" value="4"/>
</dbReference>
<dbReference type="FunFam" id="3.30.160.60:FF:001437">
    <property type="entry name" value="Zinc finger protein 594"/>
    <property type="match status" value="1"/>
</dbReference>
<dbReference type="FunFam" id="3.30.160.60:FF:000624">
    <property type="entry name" value="zinc finger protein 697"/>
    <property type="match status" value="1"/>
</dbReference>
<feature type="region of interest" description="Disordered" evidence="13">
    <location>
        <begin position="246"/>
        <end position="327"/>
    </location>
</feature>
<dbReference type="SUPFAM" id="SSF57667">
    <property type="entry name" value="beta-beta-alpha zinc fingers"/>
    <property type="match status" value="2"/>
</dbReference>
<dbReference type="AlphaFoldDB" id="A0A0C3SD94"/>
<keyword evidence="8" id="KW-0805">Transcription regulation</keyword>